<proteinExistence type="predicted"/>
<dbReference type="RefSeq" id="XP_001422650.1">
    <property type="nucleotide sequence ID" value="XM_001422613.1"/>
</dbReference>
<dbReference type="HOGENOM" id="CLU_988298_0_0_1"/>
<dbReference type="GeneID" id="5006531"/>
<sequence>MNARSRHYCVVLVAGSMRKHDKDWAGLVLATSRRAVTVKPLEVLRDDDDEKGDDETKTAEVRLRIARAYPMKRVDGSAIMERLTFAPDGVGAVARRNERADAPPMLTRKYRVDVTSAERAMVGAESPERARGVVDDAIEDDGDDGDGVSESVYSLFEVHRGESSIDESPPEDVGEIEGGEIEGESLDAFEPAPHADESGDSISPERLGIIRRGSRSADGEASESQAECVAAAFVATRDDEIEWKGSISFLREQLAAQVGVKLVLDRVDVERLLEELTSSAPV</sequence>
<dbReference type="AlphaFoldDB" id="A4SAQ3"/>
<protein>
    <submittedName>
        <fullName evidence="1">Uncharacterized protein</fullName>
    </submittedName>
</protein>
<dbReference type="Proteomes" id="UP000001568">
    <property type="component" value="Chromosome 20"/>
</dbReference>
<dbReference type="Gramene" id="ABP00967">
    <property type="protein sequence ID" value="ABP00967"/>
    <property type="gene ID" value="OSTLU_94051"/>
</dbReference>
<evidence type="ECO:0000313" key="2">
    <source>
        <dbReference type="Proteomes" id="UP000001568"/>
    </source>
</evidence>
<dbReference type="OrthoDB" id="10573636at2759"/>
<dbReference type="KEGG" id="olu:OSTLU_94051"/>
<dbReference type="OMA" id="CAVEGCC"/>
<accession>A4SAQ3</accession>
<keyword evidence="2" id="KW-1185">Reference proteome</keyword>
<name>A4SAQ3_OSTLU</name>
<reference evidence="1 2" key="1">
    <citation type="journal article" date="2007" name="Proc. Natl. Acad. Sci. U.S.A.">
        <title>The tiny eukaryote Ostreococcus provides genomic insights into the paradox of plankton speciation.</title>
        <authorList>
            <person name="Palenik B."/>
            <person name="Grimwood J."/>
            <person name="Aerts A."/>
            <person name="Rouze P."/>
            <person name="Salamov A."/>
            <person name="Putnam N."/>
            <person name="Dupont C."/>
            <person name="Jorgensen R."/>
            <person name="Derelle E."/>
            <person name="Rombauts S."/>
            <person name="Zhou K."/>
            <person name="Otillar R."/>
            <person name="Merchant S.S."/>
            <person name="Podell S."/>
            <person name="Gaasterland T."/>
            <person name="Napoli C."/>
            <person name="Gendler K."/>
            <person name="Manuell A."/>
            <person name="Tai V."/>
            <person name="Vallon O."/>
            <person name="Piganeau G."/>
            <person name="Jancek S."/>
            <person name="Heijde M."/>
            <person name="Jabbari K."/>
            <person name="Bowler C."/>
            <person name="Lohr M."/>
            <person name="Robbens S."/>
            <person name="Werner G."/>
            <person name="Dubchak I."/>
            <person name="Pazour G.J."/>
            <person name="Ren Q."/>
            <person name="Paulsen I."/>
            <person name="Delwiche C."/>
            <person name="Schmutz J."/>
            <person name="Rokhsar D."/>
            <person name="Van de Peer Y."/>
            <person name="Moreau H."/>
            <person name="Grigoriev I.V."/>
        </authorList>
    </citation>
    <scope>NUCLEOTIDE SEQUENCE [LARGE SCALE GENOMIC DNA]</scope>
    <source>
        <strain evidence="1 2">CCE9901</strain>
    </source>
</reference>
<evidence type="ECO:0000313" key="1">
    <source>
        <dbReference type="EMBL" id="ABP00967.1"/>
    </source>
</evidence>
<organism evidence="1 2">
    <name type="scientific">Ostreococcus lucimarinus (strain CCE9901)</name>
    <dbReference type="NCBI Taxonomy" id="436017"/>
    <lineage>
        <taxon>Eukaryota</taxon>
        <taxon>Viridiplantae</taxon>
        <taxon>Chlorophyta</taxon>
        <taxon>Mamiellophyceae</taxon>
        <taxon>Mamiellales</taxon>
        <taxon>Bathycoccaceae</taxon>
        <taxon>Ostreococcus</taxon>
    </lineage>
</organism>
<dbReference type="EMBL" id="CP000600">
    <property type="protein sequence ID" value="ABP00967.1"/>
    <property type="molecule type" value="Genomic_DNA"/>
</dbReference>
<gene>
    <name evidence="1" type="ORF">OSTLU_94051</name>
</gene>